<dbReference type="PANTHER" id="PTHR22916">
    <property type="entry name" value="GLYCOSYLTRANSFERASE"/>
    <property type="match status" value="1"/>
</dbReference>
<protein>
    <submittedName>
        <fullName evidence="2">Glycosyltransferase involved in cell wall biosynthesis</fullName>
    </submittedName>
</protein>
<dbReference type="GO" id="GO:0016758">
    <property type="term" value="F:hexosyltransferase activity"/>
    <property type="evidence" value="ECO:0007669"/>
    <property type="project" value="UniProtKB-ARBA"/>
</dbReference>
<evidence type="ECO:0000313" key="2">
    <source>
        <dbReference type="EMBL" id="MBB4122699.1"/>
    </source>
</evidence>
<sequence length="266" mass="30163">MKFSIVTNAFNQGAFLRRCIESILGQPFKDIEYIIIDPGSTDETPLILEEYEALSDPRLTIVREKDDGPADGLNKGFERATGDWFFYINADDFLLEDGLELARRAIERHPDADCVYGDGVMTDAHGKVTRRIISSPFSALRYVTGRTEMLQQATFYKAESFRKIGGFNAANKTCWDGEILFDMDRAGMKICKFNGYIGAFVIHPDSISGSKRLLGQFQGDMRRMEQIYFGGPAPQRSEPRRLATKCLDRLCQPRRTIIRMADMLGR</sequence>
<keyword evidence="3" id="KW-1185">Reference proteome</keyword>
<organism evidence="2 3">
    <name type="scientific">Martelella radicis</name>
    <dbReference type="NCBI Taxonomy" id="1397476"/>
    <lineage>
        <taxon>Bacteria</taxon>
        <taxon>Pseudomonadati</taxon>
        <taxon>Pseudomonadota</taxon>
        <taxon>Alphaproteobacteria</taxon>
        <taxon>Hyphomicrobiales</taxon>
        <taxon>Aurantimonadaceae</taxon>
        <taxon>Martelella</taxon>
    </lineage>
</organism>
<dbReference type="RefSeq" id="WP_183486944.1">
    <property type="nucleotide sequence ID" value="NZ_JACIDZ010000008.1"/>
</dbReference>
<dbReference type="EMBL" id="JACIDZ010000008">
    <property type="protein sequence ID" value="MBB4122699.1"/>
    <property type="molecule type" value="Genomic_DNA"/>
</dbReference>
<dbReference type="Pfam" id="PF00535">
    <property type="entry name" value="Glycos_transf_2"/>
    <property type="match status" value="1"/>
</dbReference>
<dbReference type="Proteomes" id="UP000530571">
    <property type="component" value="Unassembled WGS sequence"/>
</dbReference>
<dbReference type="InterPro" id="IPR001173">
    <property type="entry name" value="Glyco_trans_2-like"/>
</dbReference>
<dbReference type="Gene3D" id="3.90.550.10">
    <property type="entry name" value="Spore Coat Polysaccharide Biosynthesis Protein SpsA, Chain A"/>
    <property type="match status" value="1"/>
</dbReference>
<dbReference type="SUPFAM" id="SSF53448">
    <property type="entry name" value="Nucleotide-diphospho-sugar transferases"/>
    <property type="match status" value="1"/>
</dbReference>
<keyword evidence="2" id="KW-0808">Transferase</keyword>
<reference evidence="2 3" key="1">
    <citation type="submission" date="2020-08" db="EMBL/GenBank/DDBJ databases">
        <title>Genomic Encyclopedia of Type Strains, Phase IV (KMG-IV): sequencing the most valuable type-strain genomes for metagenomic binning, comparative biology and taxonomic classification.</title>
        <authorList>
            <person name="Goeker M."/>
        </authorList>
    </citation>
    <scope>NUCLEOTIDE SEQUENCE [LARGE SCALE GENOMIC DNA]</scope>
    <source>
        <strain evidence="2 3">DSM 28101</strain>
    </source>
</reference>
<name>A0A7W6KJX8_9HYPH</name>
<dbReference type="CDD" id="cd06433">
    <property type="entry name" value="GT_2_WfgS_like"/>
    <property type="match status" value="1"/>
</dbReference>
<comment type="caution">
    <text evidence="2">The sequence shown here is derived from an EMBL/GenBank/DDBJ whole genome shotgun (WGS) entry which is preliminary data.</text>
</comment>
<gene>
    <name evidence="2" type="ORF">GGR30_002633</name>
</gene>
<feature type="domain" description="Glycosyltransferase 2-like" evidence="1">
    <location>
        <begin position="4"/>
        <end position="131"/>
    </location>
</feature>
<evidence type="ECO:0000259" key="1">
    <source>
        <dbReference type="Pfam" id="PF00535"/>
    </source>
</evidence>
<dbReference type="AlphaFoldDB" id="A0A7W6KJX8"/>
<dbReference type="InterPro" id="IPR029044">
    <property type="entry name" value="Nucleotide-diphossugar_trans"/>
</dbReference>
<dbReference type="PANTHER" id="PTHR22916:SF65">
    <property type="entry name" value="SLR1065 PROTEIN"/>
    <property type="match status" value="1"/>
</dbReference>
<proteinExistence type="predicted"/>
<evidence type="ECO:0000313" key="3">
    <source>
        <dbReference type="Proteomes" id="UP000530571"/>
    </source>
</evidence>
<accession>A0A7W6KJX8</accession>